<keyword evidence="2" id="KW-1185">Reference proteome</keyword>
<name>A0A7J7GLF0_CAMSI</name>
<comment type="caution">
    <text evidence="1">The sequence shown here is derived from an EMBL/GenBank/DDBJ whole genome shotgun (WGS) entry which is preliminary data.</text>
</comment>
<evidence type="ECO:0000313" key="2">
    <source>
        <dbReference type="Proteomes" id="UP000593564"/>
    </source>
</evidence>
<gene>
    <name evidence="1" type="ORF">HYC85_021898</name>
</gene>
<organism evidence="1 2">
    <name type="scientific">Camellia sinensis</name>
    <name type="common">Tea plant</name>
    <name type="synonym">Thea sinensis</name>
    <dbReference type="NCBI Taxonomy" id="4442"/>
    <lineage>
        <taxon>Eukaryota</taxon>
        <taxon>Viridiplantae</taxon>
        <taxon>Streptophyta</taxon>
        <taxon>Embryophyta</taxon>
        <taxon>Tracheophyta</taxon>
        <taxon>Spermatophyta</taxon>
        <taxon>Magnoliopsida</taxon>
        <taxon>eudicotyledons</taxon>
        <taxon>Gunneridae</taxon>
        <taxon>Pentapetalae</taxon>
        <taxon>asterids</taxon>
        <taxon>Ericales</taxon>
        <taxon>Theaceae</taxon>
        <taxon>Camellia</taxon>
    </lineage>
</organism>
<protein>
    <submittedName>
        <fullName evidence="1">Uncharacterized protein</fullName>
    </submittedName>
</protein>
<evidence type="ECO:0000313" key="1">
    <source>
        <dbReference type="EMBL" id="KAF5940731.1"/>
    </source>
</evidence>
<reference evidence="2" key="1">
    <citation type="journal article" date="2020" name="Nat. Commun.">
        <title>Genome assembly of wild tea tree DASZ reveals pedigree and selection history of tea varieties.</title>
        <authorList>
            <person name="Zhang W."/>
            <person name="Zhang Y."/>
            <person name="Qiu H."/>
            <person name="Guo Y."/>
            <person name="Wan H."/>
            <person name="Zhang X."/>
            <person name="Scossa F."/>
            <person name="Alseekh S."/>
            <person name="Zhang Q."/>
            <person name="Wang P."/>
            <person name="Xu L."/>
            <person name="Schmidt M.H."/>
            <person name="Jia X."/>
            <person name="Li D."/>
            <person name="Zhu A."/>
            <person name="Guo F."/>
            <person name="Chen W."/>
            <person name="Ni D."/>
            <person name="Usadel B."/>
            <person name="Fernie A.R."/>
            <person name="Wen W."/>
        </authorList>
    </citation>
    <scope>NUCLEOTIDE SEQUENCE [LARGE SCALE GENOMIC DNA]</scope>
    <source>
        <strain evidence="2">cv. G240</strain>
    </source>
</reference>
<accession>A0A7J7GLF0</accession>
<dbReference type="Proteomes" id="UP000593564">
    <property type="component" value="Unassembled WGS sequence"/>
</dbReference>
<reference evidence="1 2" key="2">
    <citation type="submission" date="2020-07" db="EMBL/GenBank/DDBJ databases">
        <title>Genome assembly of wild tea tree DASZ reveals pedigree and selection history of tea varieties.</title>
        <authorList>
            <person name="Zhang W."/>
        </authorList>
    </citation>
    <scope>NUCLEOTIDE SEQUENCE [LARGE SCALE GENOMIC DNA]</scope>
    <source>
        <strain evidence="2">cv. G240</strain>
        <tissue evidence="1">Leaf</tissue>
    </source>
</reference>
<dbReference type="EMBL" id="JACBKZ010000010">
    <property type="protein sequence ID" value="KAF5940731.1"/>
    <property type="molecule type" value="Genomic_DNA"/>
</dbReference>
<sequence>MERQYERPYSAEMEDGALEELAKNSMPFVDSEEFEPEALVESEVAHQKDNSVVKMGRDLSKWVLMKFDDNHNHLLHIPQCTHMMPLSRPKLRDNAAHSHLRESCVMLKIEIRQWLRQFLKSCLRGLSAKVNNMMTSLDDSGTSGSGGNIEGLGFDLVKHSPIVAESVFRNDVIRNHSHKIEM</sequence>
<proteinExistence type="predicted"/>
<dbReference type="AlphaFoldDB" id="A0A7J7GLF0"/>